<proteinExistence type="predicted"/>
<protein>
    <submittedName>
        <fullName evidence="2">DUF4440 domain-containing protein</fullName>
    </submittedName>
</protein>
<accession>A0A1V4AFU9</accession>
<name>A0A1V4AFU9_9ACTN</name>
<reference evidence="2 3" key="1">
    <citation type="submission" date="2017-02" db="EMBL/GenBank/DDBJ databases">
        <title>Draft Genome Sequence of Streptomyces tsukubaensis F601, a Producer of the immunosuppressant tacrolimus FK506.</title>
        <authorList>
            <person name="Zong G."/>
            <person name="Zhong C."/>
            <person name="Fu J."/>
            <person name="Qin R."/>
            <person name="Cao G."/>
        </authorList>
    </citation>
    <scope>NUCLEOTIDE SEQUENCE [LARGE SCALE GENOMIC DNA]</scope>
    <source>
        <strain evidence="2 3">F601</strain>
    </source>
</reference>
<organism evidence="2 3">
    <name type="scientific">Streptomyces tsukubensis</name>
    <dbReference type="NCBI Taxonomy" id="83656"/>
    <lineage>
        <taxon>Bacteria</taxon>
        <taxon>Bacillati</taxon>
        <taxon>Actinomycetota</taxon>
        <taxon>Actinomycetes</taxon>
        <taxon>Kitasatosporales</taxon>
        <taxon>Streptomycetaceae</taxon>
        <taxon>Streptomyces</taxon>
    </lineage>
</organism>
<comment type="caution">
    <text evidence="2">The sequence shown here is derived from an EMBL/GenBank/DDBJ whole genome shotgun (WGS) entry which is preliminary data.</text>
</comment>
<dbReference type="InterPro" id="IPR011944">
    <property type="entry name" value="Steroid_delta5-4_isomerase"/>
</dbReference>
<evidence type="ECO:0000313" key="2">
    <source>
        <dbReference type="EMBL" id="OON82630.1"/>
    </source>
</evidence>
<evidence type="ECO:0000313" key="3">
    <source>
        <dbReference type="Proteomes" id="UP000190539"/>
    </source>
</evidence>
<dbReference type="EMBL" id="MVFC01000001">
    <property type="protein sequence ID" value="OON82630.1"/>
    <property type="molecule type" value="Genomic_DNA"/>
</dbReference>
<dbReference type="AlphaFoldDB" id="A0A1V4AFU9"/>
<dbReference type="STRING" id="83656.B1H18_00750"/>
<dbReference type="Proteomes" id="UP000190539">
    <property type="component" value="Unassembled WGS sequence"/>
</dbReference>
<feature type="domain" description="DUF4440" evidence="1">
    <location>
        <begin position="10"/>
        <end position="120"/>
    </location>
</feature>
<dbReference type="Pfam" id="PF14534">
    <property type="entry name" value="DUF4440"/>
    <property type="match status" value="1"/>
</dbReference>
<gene>
    <name evidence="2" type="ORF">B1H18_00750</name>
</gene>
<evidence type="ECO:0000259" key="1">
    <source>
        <dbReference type="Pfam" id="PF14534"/>
    </source>
</evidence>
<dbReference type="NCBIfam" id="TIGR02246">
    <property type="entry name" value="SgcJ/EcaC family oxidoreductase"/>
    <property type="match status" value="1"/>
</dbReference>
<sequence>MPATDDRSAVTAVITSLIDAWRRHDADAYGAQFTEDATYVTFVGTYYRGRRDIIESHRTLFATFLKGTRLADEILDIRFYGPDTAVITGRGDSYKGGKPKKPTKVQTYTLVREQDGRWRIAAFHNTKRKPLMEAISFKTAPTLVPASRK</sequence>
<dbReference type="InterPro" id="IPR027843">
    <property type="entry name" value="DUF4440"/>
</dbReference>
<dbReference type="OrthoDB" id="2887901at2"/>
<dbReference type="SUPFAM" id="SSF54427">
    <property type="entry name" value="NTF2-like"/>
    <property type="match status" value="1"/>
</dbReference>
<keyword evidence="3" id="KW-1185">Reference proteome</keyword>
<dbReference type="InterPro" id="IPR032710">
    <property type="entry name" value="NTF2-like_dom_sf"/>
</dbReference>
<dbReference type="Gene3D" id="3.10.450.50">
    <property type="match status" value="1"/>
</dbReference>
<dbReference type="RefSeq" id="WP_077963758.1">
    <property type="nucleotide sequence ID" value="NZ_CP045178.1"/>
</dbReference>